<dbReference type="RefSeq" id="WP_063496349.1">
    <property type="nucleotide sequence ID" value="NZ_CP014578.1"/>
</dbReference>
<keyword evidence="1" id="KW-0732">Signal</keyword>
<feature type="signal peptide" evidence="1">
    <location>
        <begin position="1"/>
        <end position="46"/>
    </location>
</feature>
<gene>
    <name evidence="3" type="ORF">AYM40_11575</name>
</gene>
<feature type="chain" id="PRO_5007813656" description="Alginate export domain-containing protein" evidence="1">
    <location>
        <begin position="47"/>
        <end position="509"/>
    </location>
</feature>
<name>A0A160FKL4_9BURK</name>
<dbReference type="AlphaFoldDB" id="A0A160FKL4"/>
<organism evidence="3 4">
    <name type="scientific">Paraburkholderia phytofirmans OLGA172</name>
    <dbReference type="NCBI Taxonomy" id="1417228"/>
    <lineage>
        <taxon>Bacteria</taxon>
        <taxon>Pseudomonadati</taxon>
        <taxon>Pseudomonadota</taxon>
        <taxon>Betaproteobacteria</taxon>
        <taxon>Burkholderiales</taxon>
        <taxon>Burkholderiaceae</taxon>
        <taxon>Paraburkholderia</taxon>
    </lineage>
</organism>
<dbReference type="Proteomes" id="UP000076852">
    <property type="component" value="Chromosome 1"/>
</dbReference>
<evidence type="ECO:0000313" key="3">
    <source>
        <dbReference type="EMBL" id="ANB72935.1"/>
    </source>
</evidence>
<sequence>MASDANVTKPLRSLKARGRAPRLSVRRAARALLISTGLAAALPASAADTALGGADDTTTANPAVTAAPASASCVRPAIMFNRWQENWGVLANPCVPKRPFDSLKYIPLFGNPDAYISLGVVLRERLEMNDAPLFGLGSGHDDTYLLQRLDVHADIHLGPHVQIFTQFEDARPYGKDNVTPVDKNPLDLRQAFVAITEPLGPGTFRFRVGRQEMAFDLQRFVAVRDGPNVRQAFDALWADYETGPWRWIAYATQPVQYRDNSDFDDVSNRDLTFSGVRVERKNVGPGDLSAYYSRYNRSNAHFLDAVGDEHRDVFDARYSGKVNHIDWDVEGMYQSGHVGSKTIGAWAVGSLAGYTLTSVPWMPRLGIQVDAASGDNHPGDGRVGTFNPLFPNGYYFALAGYTGYSNLVHVKPSLVLKPDSKLTLLAGVGLQWRETTADAVYQQGSAVVPGTAGHGSSWTGFYTQLRADWAVAANLAAALEAVHFQIGPSLRELGARNSDYIGAELKFGW</sequence>
<dbReference type="EMBL" id="CP014578">
    <property type="protein sequence ID" value="ANB72935.1"/>
    <property type="molecule type" value="Genomic_DNA"/>
</dbReference>
<feature type="domain" description="Alginate export" evidence="2">
    <location>
        <begin position="115"/>
        <end position="503"/>
    </location>
</feature>
<proteinExistence type="predicted"/>
<evidence type="ECO:0000256" key="1">
    <source>
        <dbReference type="SAM" id="SignalP"/>
    </source>
</evidence>
<dbReference type="InterPro" id="IPR053728">
    <property type="entry name" value="Alginate_Permeability_Chnl"/>
</dbReference>
<dbReference type="InterPro" id="IPR025388">
    <property type="entry name" value="Alginate_export_dom"/>
</dbReference>
<reference evidence="3 4" key="1">
    <citation type="journal article" date="2016" name="Gene">
        <title>PacBio SMRT assembly of a complex multi-replicon genome reveals chlorocatechol degradative operon in a region of genome plasticity.</title>
        <authorList>
            <person name="Ricker N."/>
            <person name="Shen S.Y."/>
            <person name="Goordial J."/>
            <person name="Jin S."/>
            <person name="Fulthorpe R.R."/>
        </authorList>
    </citation>
    <scope>NUCLEOTIDE SEQUENCE [LARGE SCALE GENOMIC DNA]</scope>
    <source>
        <strain evidence="3 4">OLGA172</strain>
    </source>
</reference>
<protein>
    <recommendedName>
        <fullName evidence="2">Alginate export domain-containing protein</fullName>
    </recommendedName>
</protein>
<accession>A0A160FKL4</accession>
<dbReference type="KEGG" id="buz:AYM40_11575"/>
<evidence type="ECO:0000313" key="4">
    <source>
        <dbReference type="Proteomes" id="UP000076852"/>
    </source>
</evidence>
<dbReference type="Gene3D" id="2.40.160.100">
    <property type="match status" value="1"/>
</dbReference>
<dbReference type="OrthoDB" id="311329at2"/>
<evidence type="ECO:0000259" key="2">
    <source>
        <dbReference type="Pfam" id="PF13372"/>
    </source>
</evidence>
<dbReference type="STRING" id="1804984.AYM40_11575"/>
<dbReference type="Pfam" id="PF13372">
    <property type="entry name" value="Alginate_exp"/>
    <property type="match status" value="1"/>
</dbReference>
<keyword evidence="4" id="KW-1185">Reference proteome</keyword>